<evidence type="ECO:0000256" key="11">
    <source>
        <dbReference type="ARBA" id="ARBA00032577"/>
    </source>
</evidence>
<dbReference type="RefSeq" id="WP_013087809.1">
    <property type="nucleotide sequence ID" value="NC_014109.1"/>
</dbReference>
<dbReference type="InterPro" id="IPR018162">
    <property type="entry name" value="Ala-tRNA-ligase_IIc_anticod-bd"/>
</dbReference>
<dbReference type="HOGENOM" id="CLU_004485_0_3_6"/>
<evidence type="ECO:0000256" key="10">
    <source>
        <dbReference type="ARBA" id="ARBA00023146"/>
    </source>
</evidence>
<comment type="similarity">
    <text evidence="1">Belongs to the class-II aminoacyl-tRNA synthetase family.</text>
</comment>
<gene>
    <name evidence="13" type="ordered locus">RIEPE_0060</name>
</gene>
<dbReference type="PRINTS" id="PR00980">
    <property type="entry name" value="TRNASYNTHALA"/>
</dbReference>
<dbReference type="GO" id="GO:0005524">
    <property type="term" value="F:ATP binding"/>
    <property type="evidence" value="ECO:0007669"/>
    <property type="project" value="UniProtKB-KW"/>
</dbReference>
<proteinExistence type="inferred from homology"/>
<keyword evidence="5" id="KW-0436">Ligase</keyword>
<keyword evidence="10" id="KW-0030">Aminoacyl-tRNA synthetase</keyword>
<dbReference type="eggNOG" id="COG0013">
    <property type="taxonomic scope" value="Bacteria"/>
</dbReference>
<evidence type="ECO:0000256" key="1">
    <source>
        <dbReference type="ARBA" id="ARBA00008226"/>
    </source>
</evidence>
<evidence type="ECO:0000256" key="2">
    <source>
        <dbReference type="ARBA" id="ARBA00013168"/>
    </source>
</evidence>
<dbReference type="PROSITE" id="PS50860">
    <property type="entry name" value="AA_TRNA_LIGASE_II_ALA"/>
    <property type="match status" value="1"/>
</dbReference>
<dbReference type="Gene3D" id="3.30.930.10">
    <property type="entry name" value="Bira Bifunctional Protein, Domain 2"/>
    <property type="match status" value="1"/>
</dbReference>
<feature type="domain" description="Alanyl-transfer RNA synthetases family profile" evidence="12">
    <location>
        <begin position="4"/>
        <end position="426"/>
    </location>
</feature>
<evidence type="ECO:0000256" key="5">
    <source>
        <dbReference type="ARBA" id="ARBA00022598"/>
    </source>
</evidence>
<dbReference type="STRING" id="515618.RIEPE_0060"/>
<dbReference type="InterPro" id="IPR050058">
    <property type="entry name" value="Ala-tRNA_ligase"/>
</dbReference>
<dbReference type="GO" id="GO:0002161">
    <property type="term" value="F:aminoacyl-tRNA deacylase activity"/>
    <property type="evidence" value="ECO:0007669"/>
    <property type="project" value="TreeGrafter"/>
</dbReference>
<protein>
    <recommendedName>
        <fullName evidence="3">Alanine--tRNA ligase</fullName>
        <ecNumber evidence="2">6.1.1.7</ecNumber>
    </recommendedName>
    <alternativeName>
        <fullName evidence="11">Alanyl-tRNA synthetase</fullName>
    </alternativeName>
</protein>
<evidence type="ECO:0000313" key="13">
    <source>
        <dbReference type="EMBL" id="ADD79827.1"/>
    </source>
</evidence>
<dbReference type="GO" id="GO:0045892">
    <property type="term" value="P:negative regulation of DNA-templated transcription"/>
    <property type="evidence" value="ECO:0007669"/>
    <property type="project" value="TreeGrafter"/>
</dbReference>
<keyword evidence="7" id="KW-0067">ATP-binding</keyword>
<keyword evidence="4" id="KW-0820">tRNA-binding</keyword>
<evidence type="ECO:0000313" key="14">
    <source>
        <dbReference type="Proteomes" id="UP000001700"/>
    </source>
</evidence>
<keyword evidence="6" id="KW-0547">Nucleotide-binding</keyword>
<evidence type="ECO:0000259" key="12">
    <source>
        <dbReference type="PROSITE" id="PS50860"/>
    </source>
</evidence>
<dbReference type="Pfam" id="PF01411">
    <property type="entry name" value="tRNA-synt_2c"/>
    <property type="match status" value="1"/>
</dbReference>
<dbReference type="KEGG" id="rip:RIEPE_0060"/>
<dbReference type="PANTHER" id="PTHR11777:SF9">
    <property type="entry name" value="ALANINE--TRNA LIGASE, CYTOPLASMIC"/>
    <property type="match status" value="1"/>
</dbReference>
<dbReference type="SUPFAM" id="SSF101353">
    <property type="entry name" value="Putative anticodon-binding domain of alanyl-tRNA synthetase (AlaRS)"/>
    <property type="match status" value="1"/>
</dbReference>
<evidence type="ECO:0000256" key="3">
    <source>
        <dbReference type="ARBA" id="ARBA00017959"/>
    </source>
</evidence>
<dbReference type="CDD" id="cd00673">
    <property type="entry name" value="AlaRS_core"/>
    <property type="match status" value="1"/>
</dbReference>
<accession>D4G7M4</accession>
<organism evidence="13 14">
    <name type="scientific">Riesia pediculicola (strain USDA)</name>
    <dbReference type="NCBI Taxonomy" id="515618"/>
    <lineage>
        <taxon>Bacteria</taxon>
        <taxon>Pseudomonadati</taxon>
        <taxon>Pseudomonadota</taxon>
        <taxon>Gammaproteobacteria</taxon>
        <taxon>Enterobacterales</taxon>
        <taxon>Enterobacteriaceae</taxon>
        <taxon>Candidatus Riesia</taxon>
    </lineage>
</organism>
<dbReference type="InterPro" id="IPR018164">
    <property type="entry name" value="Ala-tRNA-synth_IIc_N"/>
</dbReference>
<evidence type="ECO:0000256" key="9">
    <source>
        <dbReference type="ARBA" id="ARBA00022917"/>
    </source>
</evidence>
<evidence type="ECO:0000256" key="4">
    <source>
        <dbReference type="ARBA" id="ARBA00022555"/>
    </source>
</evidence>
<dbReference type="PANTHER" id="PTHR11777">
    <property type="entry name" value="ALANYL-TRNA SYNTHETASE"/>
    <property type="match status" value="1"/>
</dbReference>
<dbReference type="InterPro" id="IPR018165">
    <property type="entry name" value="Ala-tRNA-synth_IIc_core"/>
</dbReference>
<reference evidence="13" key="1">
    <citation type="submission" date="2008-05" db="EMBL/GenBank/DDBJ databases">
        <title>Genome sequence of Riesia pediculicola USDA.</title>
        <authorList>
            <person name="Kirkness E.F."/>
        </authorList>
    </citation>
    <scope>NUCLEOTIDE SEQUENCE [LARGE SCALE GENOMIC DNA]</scope>
    <source>
        <strain evidence="13">USDA</strain>
    </source>
</reference>
<dbReference type="GO" id="GO:0006419">
    <property type="term" value="P:alanyl-tRNA aminoacylation"/>
    <property type="evidence" value="ECO:0007669"/>
    <property type="project" value="InterPro"/>
</dbReference>
<dbReference type="EC" id="6.1.1.7" evidence="2"/>
<dbReference type="OrthoDB" id="9803884at2"/>
<dbReference type="GO" id="GO:0005829">
    <property type="term" value="C:cytosol"/>
    <property type="evidence" value="ECO:0007669"/>
    <property type="project" value="TreeGrafter"/>
</dbReference>
<dbReference type="GO" id="GO:0004813">
    <property type="term" value="F:alanine-tRNA ligase activity"/>
    <property type="evidence" value="ECO:0007669"/>
    <property type="project" value="UniProtKB-EC"/>
</dbReference>
<dbReference type="InterPro" id="IPR002318">
    <property type="entry name" value="Ala-tRNA-lgiase_IIc"/>
</dbReference>
<dbReference type="AlphaFoldDB" id="D4G7M4"/>
<dbReference type="EMBL" id="CP001085">
    <property type="protein sequence ID" value="ADD79827.1"/>
    <property type="molecule type" value="Genomic_DNA"/>
</dbReference>
<dbReference type="InterPro" id="IPR045864">
    <property type="entry name" value="aa-tRNA-synth_II/BPL/LPL"/>
</dbReference>
<dbReference type="GO" id="GO:0000049">
    <property type="term" value="F:tRNA binding"/>
    <property type="evidence" value="ECO:0007669"/>
    <property type="project" value="UniProtKB-KW"/>
</dbReference>
<dbReference type="Proteomes" id="UP000001700">
    <property type="component" value="Chromosome"/>
</dbReference>
<sequence length="426" mass="50298">MINRNTHEIRKIFLRFFQEKDHLILPGSKLVPSERNSSLLFTNAGMNQFRENFFKKEKLSSFTRVATSQYCIRAGGKFSDLENVGYTNSHHTLFEMLGNFSFGDYFRSESIEYAWELLTSKKWFGISKNKILITVHHLDEESYDIWANQIGISKNKIFKIEDKENHKYHSENFWKMGKTGPCGPSTEIFYNFDEKDDFDGSLESFERRKKNFIEIWNIVFIQFNLNSSNKLEPLRYKSIDTGMGLERIASVIQNVKSNYQIDTFKKLIQSIRSQFSAICFKDYTLRILSDHIRSIVLIINENIKPSNVGRGYVIRKIIRRAVRKGYLDGIREPFLYKIVSCFTRSNEKDFKYVKINQKIIEHTIKKEEKQFLKIILVGIKFLKEKLKNFNYRFISEKDIFLLHDTYGLPIDIAMKICKEHGTSIKR</sequence>
<keyword evidence="8" id="KW-0694">RNA-binding</keyword>
<name>D4G7M4_RIEPU</name>
<evidence type="ECO:0000256" key="6">
    <source>
        <dbReference type="ARBA" id="ARBA00022741"/>
    </source>
</evidence>
<evidence type="ECO:0000256" key="8">
    <source>
        <dbReference type="ARBA" id="ARBA00022884"/>
    </source>
</evidence>
<keyword evidence="14" id="KW-1185">Reference proteome</keyword>
<evidence type="ECO:0000256" key="7">
    <source>
        <dbReference type="ARBA" id="ARBA00022840"/>
    </source>
</evidence>
<dbReference type="SUPFAM" id="SSF55681">
    <property type="entry name" value="Class II aaRS and biotin synthetases"/>
    <property type="match status" value="1"/>
</dbReference>
<keyword evidence="9" id="KW-0648">Protein biosynthesis</keyword>